<comment type="caution">
    <text evidence="3">The sequence shown here is derived from an EMBL/GenBank/DDBJ whole genome shotgun (WGS) entry which is preliminary data.</text>
</comment>
<evidence type="ECO:0000313" key="3">
    <source>
        <dbReference type="EMBL" id="PRQ08955.1"/>
    </source>
</evidence>
<evidence type="ECO:0000259" key="2">
    <source>
        <dbReference type="Pfam" id="PF03466"/>
    </source>
</evidence>
<proteinExistence type="inferred from homology"/>
<sequence length="120" mass="12868">MVIDAAGLPRDWFLTGPDGAQVALTSEPVVTVGEPLMAVSVLRNGLRRGVALLPDLYGARQVAEGTFIRLLPNFQGETIEVFATYPPRRASVPAVRAFIDLLVEAAVRYQTALAEPSPPP</sequence>
<protein>
    <submittedName>
        <fullName evidence="3">LysR substrate binding domain protein</fullName>
    </submittedName>
</protein>
<evidence type="ECO:0000256" key="1">
    <source>
        <dbReference type="ARBA" id="ARBA00009437"/>
    </source>
</evidence>
<organism evidence="3 4">
    <name type="scientific">Enhygromyxa salina</name>
    <dbReference type="NCBI Taxonomy" id="215803"/>
    <lineage>
        <taxon>Bacteria</taxon>
        <taxon>Pseudomonadati</taxon>
        <taxon>Myxococcota</taxon>
        <taxon>Polyangia</taxon>
        <taxon>Nannocystales</taxon>
        <taxon>Nannocystaceae</taxon>
        <taxon>Enhygromyxa</taxon>
    </lineage>
</organism>
<dbReference type="Proteomes" id="UP000238823">
    <property type="component" value="Unassembled WGS sequence"/>
</dbReference>
<gene>
    <name evidence="3" type="ORF">ENSA7_13540</name>
</gene>
<dbReference type="Gene3D" id="3.40.190.290">
    <property type="match status" value="1"/>
</dbReference>
<dbReference type="Pfam" id="PF03466">
    <property type="entry name" value="LysR_substrate"/>
    <property type="match status" value="1"/>
</dbReference>
<dbReference type="InterPro" id="IPR058163">
    <property type="entry name" value="LysR-type_TF_proteobact-type"/>
</dbReference>
<dbReference type="PANTHER" id="PTHR30537:SF5">
    <property type="entry name" value="HTH-TYPE TRANSCRIPTIONAL ACTIVATOR TTDR-RELATED"/>
    <property type="match status" value="1"/>
</dbReference>
<name>A0A2S9YV19_9BACT</name>
<evidence type="ECO:0000313" key="4">
    <source>
        <dbReference type="Proteomes" id="UP000238823"/>
    </source>
</evidence>
<dbReference type="RefSeq" id="WP_181233333.1">
    <property type="nucleotide sequence ID" value="NZ_PVNL01000032.1"/>
</dbReference>
<dbReference type="InterPro" id="IPR005119">
    <property type="entry name" value="LysR_subst-bd"/>
</dbReference>
<dbReference type="PANTHER" id="PTHR30537">
    <property type="entry name" value="HTH-TYPE TRANSCRIPTIONAL REGULATOR"/>
    <property type="match status" value="1"/>
</dbReference>
<feature type="domain" description="LysR substrate-binding" evidence="2">
    <location>
        <begin position="21"/>
        <end position="105"/>
    </location>
</feature>
<dbReference type="EMBL" id="PVNL01000032">
    <property type="protein sequence ID" value="PRQ08955.1"/>
    <property type="molecule type" value="Genomic_DNA"/>
</dbReference>
<accession>A0A2S9YV19</accession>
<dbReference type="AlphaFoldDB" id="A0A2S9YV19"/>
<reference evidence="3 4" key="1">
    <citation type="submission" date="2018-03" db="EMBL/GenBank/DDBJ databases">
        <title>Draft Genome Sequences of the Obligatory Marine Myxobacteria Enhygromyxa salina SWB007.</title>
        <authorList>
            <person name="Poehlein A."/>
            <person name="Moghaddam J.A."/>
            <person name="Harms H."/>
            <person name="Alanjari M."/>
            <person name="Koenig G.M."/>
            <person name="Daniel R."/>
            <person name="Schaeberle T.F."/>
        </authorList>
    </citation>
    <scope>NUCLEOTIDE SEQUENCE [LARGE SCALE GENOMIC DNA]</scope>
    <source>
        <strain evidence="3 4">SWB007</strain>
    </source>
</reference>
<dbReference type="SUPFAM" id="SSF53850">
    <property type="entry name" value="Periplasmic binding protein-like II"/>
    <property type="match status" value="1"/>
</dbReference>
<comment type="similarity">
    <text evidence="1">Belongs to the LysR transcriptional regulatory family.</text>
</comment>